<name>A0A7H9BFQ9_9NEIS</name>
<dbReference type="SMART" id="SM00450">
    <property type="entry name" value="RHOD"/>
    <property type="match status" value="1"/>
</dbReference>
<dbReference type="Gene3D" id="3.40.250.10">
    <property type="entry name" value="Rhodanese-like domain"/>
    <property type="match status" value="1"/>
</dbReference>
<dbReference type="SUPFAM" id="SSF52821">
    <property type="entry name" value="Rhodanese/Cell cycle control phosphatase"/>
    <property type="match status" value="1"/>
</dbReference>
<dbReference type="InterPro" id="IPR052367">
    <property type="entry name" value="Thiosulfate_ST/Rhodanese-like"/>
</dbReference>
<dbReference type="KEGG" id="chiz:HQ393_01790"/>
<protein>
    <submittedName>
        <fullName evidence="2">Rhodanese-like domain-containing protein</fullName>
    </submittedName>
</protein>
<dbReference type="Proteomes" id="UP000509597">
    <property type="component" value="Chromosome"/>
</dbReference>
<dbReference type="AlphaFoldDB" id="A0A7H9BFQ9"/>
<dbReference type="Pfam" id="PF00581">
    <property type="entry name" value="Rhodanese"/>
    <property type="match status" value="1"/>
</dbReference>
<accession>A0A7H9BFQ9</accession>
<dbReference type="PANTHER" id="PTHR45431">
    <property type="entry name" value="RHODANESE-LIKE DOMAIN-CONTAINING PROTEIN 15, CHLOROPLASTIC"/>
    <property type="match status" value="1"/>
</dbReference>
<evidence type="ECO:0000313" key="2">
    <source>
        <dbReference type="EMBL" id="QLG87076.1"/>
    </source>
</evidence>
<gene>
    <name evidence="2" type="ORF">HQ393_01790</name>
</gene>
<reference evidence="2 3" key="1">
    <citation type="submission" date="2020-07" db="EMBL/GenBank/DDBJ databases">
        <title>Complete genome sequence of Chitinibacter sp. 2T18.</title>
        <authorList>
            <person name="Bae J.-W."/>
            <person name="Choi J.-W."/>
        </authorList>
    </citation>
    <scope>NUCLEOTIDE SEQUENCE [LARGE SCALE GENOMIC DNA]</scope>
    <source>
        <strain evidence="2 3">2T18</strain>
    </source>
</reference>
<keyword evidence="3" id="KW-1185">Reference proteome</keyword>
<organism evidence="2 3">
    <name type="scientific">Chitinibacter bivalviorum</name>
    <dbReference type="NCBI Taxonomy" id="2739434"/>
    <lineage>
        <taxon>Bacteria</taxon>
        <taxon>Pseudomonadati</taxon>
        <taxon>Pseudomonadota</taxon>
        <taxon>Betaproteobacteria</taxon>
        <taxon>Neisseriales</taxon>
        <taxon>Chitinibacteraceae</taxon>
        <taxon>Chitinibacter</taxon>
    </lineage>
</organism>
<feature type="domain" description="Rhodanese" evidence="1">
    <location>
        <begin position="37"/>
        <end position="136"/>
    </location>
</feature>
<evidence type="ECO:0000259" key="1">
    <source>
        <dbReference type="PROSITE" id="PS50206"/>
    </source>
</evidence>
<dbReference type="RefSeq" id="WP_179357162.1">
    <property type="nucleotide sequence ID" value="NZ_CP058627.1"/>
</dbReference>
<dbReference type="EMBL" id="CP058627">
    <property type="protein sequence ID" value="QLG87076.1"/>
    <property type="molecule type" value="Genomic_DNA"/>
</dbReference>
<proteinExistence type="predicted"/>
<dbReference type="InterPro" id="IPR036873">
    <property type="entry name" value="Rhodanese-like_dom_sf"/>
</dbReference>
<dbReference type="CDD" id="cd01522">
    <property type="entry name" value="RHOD_1"/>
    <property type="match status" value="1"/>
</dbReference>
<dbReference type="PROSITE" id="PS50206">
    <property type="entry name" value="RHODANESE_3"/>
    <property type="match status" value="1"/>
</dbReference>
<evidence type="ECO:0000313" key="3">
    <source>
        <dbReference type="Proteomes" id="UP000509597"/>
    </source>
</evidence>
<sequence length="150" mass="16336">MSEANAILENARSRAGTQGLPYAGVVTPTEAWTLFQALPSVHIVDVRTNAEWQWVGVVPNTDLIEWKSYPGMANNPNFLTQLKTLVDPEAVVMFLCRSGARSHDAAVLAAQHGYTAAMNILEGFEGDKDSDGHRGSKNGWKVAELPWTQG</sequence>
<dbReference type="PANTHER" id="PTHR45431:SF3">
    <property type="entry name" value="RHODANESE-LIKE DOMAIN-CONTAINING PROTEIN 15, CHLOROPLASTIC"/>
    <property type="match status" value="1"/>
</dbReference>
<dbReference type="InterPro" id="IPR001763">
    <property type="entry name" value="Rhodanese-like_dom"/>
</dbReference>